<organism evidence="1 2">
    <name type="scientific">Celeribacter marinus</name>
    <dbReference type="NCBI Taxonomy" id="1397108"/>
    <lineage>
        <taxon>Bacteria</taxon>
        <taxon>Pseudomonadati</taxon>
        <taxon>Pseudomonadota</taxon>
        <taxon>Alphaproteobacteria</taxon>
        <taxon>Rhodobacterales</taxon>
        <taxon>Roseobacteraceae</taxon>
        <taxon>Celeribacter</taxon>
    </lineage>
</organism>
<evidence type="ECO:0000313" key="2">
    <source>
        <dbReference type="Proteomes" id="UP000064920"/>
    </source>
</evidence>
<sequence length="40" mass="4465">MPVKGNSLRNISRHRKIAICRSDEDHHGVTIKAVELLGGR</sequence>
<keyword evidence="2" id="KW-1185">Reference proteome</keyword>
<protein>
    <submittedName>
        <fullName evidence="1">Uncharacterized protein</fullName>
    </submittedName>
</protein>
<dbReference type="KEGG" id="cmar:IMCC12053_182"/>
<name>A0A0P0A734_9RHOB</name>
<reference evidence="1 2" key="1">
    <citation type="submission" date="2015-05" db="EMBL/GenBank/DDBJ databases">
        <authorList>
            <person name="Wang D.B."/>
            <person name="Wang M."/>
        </authorList>
    </citation>
    <scope>NUCLEOTIDE SEQUENCE [LARGE SCALE GENOMIC DNA]</scope>
    <source>
        <strain evidence="1 2">IMCC 12053</strain>
    </source>
</reference>
<dbReference type="AlphaFoldDB" id="A0A0P0A734"/>
<accession>A0A0P0A734</accession>
<evidence type="ECO:0000313" key="1">
    <source>
        <dbReference type="EMBL" id="ALI54132.1"/>
    </source>
</evidence>
<gene>
    <name evidence="1" type="ORF">IMCC12053_182</name>
</gene>
<dbReference type="EMBL" id="CP012023">
    <property type="protein sequence ID" value="ALI54132.1"/>
    <property type="molecule type" value="Genomic_DNA"/>
</dbReference>
<dbReference type="Proteomes" id="UP000064920">
    <property type="component" value="Chromosome"/>
</dbReference>
<proteinExistence type="predicted"/>